<evidence type="ECO:0000313" key="3">
    <source>
        <dbReference type="Proteomes" id="UP001152885"/>
    </source>
</evidence>
<feature type="transmembrane region" description="Helical" evidence="1">
    <location>
        <begin position="383"/>
        <end position="402"/>
    </location>
</feature>
<dbReference type="PANTHER" id="PTHR13304">
    <property type="entry name" value="GLYCOSYLPHOSPHATIDYLINOSITOL ANCHOR ATTACHMENT 1 PROTEIN"/>
    <property type="match status" value="1"/>
</dbReference>
<keyword evidence="1" id="KW-0472">Membrane</keyword>
<evidence type="ECO:0000313" key="2">
    <source>
        <dbReference type="EMBL" id="CAI5760104.1"/>
    </source>
</evidence>
<dbReference type="InterPro" id="IPR007246">
    <property type="entry name" value="Gaa1"/>
</dbReference>
<dbReference type="GO" id="GO:0042765">
    <property type="term" value="C:GPI-anchor transamidase complex"/>
    <property type="evidence" value="ECO:0007669"/>
    <property type="project" value="InterPro"/>
</dbReference>
<dbReference type="PANTHER" id="PTHR13304:SF0">
    <property type="entry name" value="GLYCOSYLPHOSPHATIDYLINOSITOL ANCHOR ATTACHMENT 1 PROTEIN"/>
    <property type="match status" value="1"/>
</dbReference>
<keyword evidence="3" id="KW-1185">Reference proteome</keyword>
<sequence length="557" mass="63550">MALAETVYRKINKLGIIPKLIHLLPKLSFIFAALSVAWLCYLPLDGNYRNVYISENALMPAQVTSYFRESEWNVVRGYREEFGKLENLSLNERNSMVESWLKDLNLQVSYHNNQTLYSIMHAPRGENTEAMALVVPWFNSDKEYNEGALSLALALIRYFNKMSIWSKNIILIFPENSGKVLRSWVEAYHTTLDETAGSIEAAIIMEYGKQGDYFNYYQMFYEGLNGQLPNLDLLNTANLISSHEGISKSIQGYKDNLMNFNTRLNTLFKGILKLSLTGLTNDLYGCEAFSGWQIQAFTIKAVGSAGHDVTQFGRIVDSTFRSVNNLLEKFHQSFFFYLMLSPKNFVSIGTYLPSAVLLAVSFALSSLSSILNNIKVEMIFDNLTFFLNIIAFVEIGCLIIAFTLPNTQFFEIGMSLLGVISLLPNFEFKNNQFSFALISISLFFISLLITALLIVHFSLAFIIGLLGFPLTFIPTLLKQRKVKIAKLISIISNPFFIIYIGSRYLEHPEIYSKLLTSWNDLQCWTWFIVMLGWFPSWILITISIIGYKEVDEIKKDI</sequence>
<dbReference type="GO" id="GO:0016255">
    <property type="term" value="P:attachment of GPI anchor to protein"/>
    <property type="evidence" value="ECO:0007669"/>
    <property type="project" value="TreeGrafter"/>
</dbReference>
<keyword evidence="1" id="KW-1133">Transmembrane helix</keyword>
<feature type="transmembrane region" description="Helical" evidence="1">
    <location>
        <begin position="524"/>
        <end position="547"/>
    </location>
</feature>
<organism evidence="2 3">
    <name type="scientific">Candida verbasci</name>
    <dbReference type="NCBI Taxonomy" id="1227364"/>
    <lineage>
        <taxon>Eukaryota</taxon>
        <taxon>Fungi</taxon>
        <taxon>Dikarya</taxon>
        <taxon>Ascomycota</taxon>
        <taxon>Saccharomycotina</taxon>
        <taxon>Pichiomycetes</taxon>
        <taxon>Debaryomycetaceae</taxon>
        <taxon>Candida/Lodderomyces clade</taxon>
        <taxon>Candida</taxon>
    </lineage>
</organism>
<protein>
    <recommendedName>
        <fullName evidence="4">GPI transamidase component GAA1</fullName>
    </recommendedName>
</protein>
<evidence type="ECO:0008006" key="4">
    <source>
        <dbReference type="Google" id="ProtNLM"/>
    </source>
</evidence>
<dbReference type="EMBL" id="CANTUO010000005">
    <property type="protein sequence ID" value="CAI5760104.1"/>
    <property type="molecule type" value="Genomic_DNA"/>
</dbReference>
<dbReference type="PIRSF" id="PIRSF036762">
    <property type="entry name" value="GAA1"/>
    <property type="match status" value="1"/>
</dbReference>
<dbReference type="AlphaFoldDB" id="A0A9W4TYR2"/>
<dbReference type="Proteomes" id="UP001152885">
    <property type="component" value="Unassembled WGS sequence"/>
</dbReference>
<proteinExistence type="predicted"/>
<feature type="transmembrane region" description="Helical" evidence="1">
    <location>
        <begin position="433"/>
        <end position="453"/>
    </location>
</feature>
<feature type="transmembrane region" description="Helical" evidence="1">
    <location>
        <begin position="408"/>
        <end position="426"/>
    </location>
</feature>
<dbReference type="OrthoDB" id="445301at2759"/>
<gene>
    <name evidence="2" type="ORF">CANVERA_P4615</name>
</gene>
<comment type="caution">
    <text evidence="2">The sequence shown here is derived from an EMBL/GenBank/DDBJ whole genome shotgun (WGS) entry which is preliminary data.</text>
</comment>
<feature type="transmembrane region" description="Helical" evidence="1">
    <location>
        <begin position="459"/>
        <end position="477"/>
    </location>
</feature>
<feature type="transmembrane region" description="Helical" evidence="1">
    <location>
        <begin position="20"/>
        <end position="44"/>
    </location>
</feature>
<feature type="transmembrane region" description="Helical" evidence="1">
    <location>
        <begin position="351"/>
        <end position="371"/>
    </location>
</feature>
<feature type="transmembrane region" description="Helical" evidence="1">
    <location>
        <begin position="484"/>
        <end position="504"/>
    </location>
</feature>
<evidence type="ECO:0000256" key="1">
    <source>
        <dbReference type="SAM" id="Phobius"/>
    </source>
</evidence>
<keyword evidence="1" id="KW-0812">Transmembrane</keyword>
<accession>A0A9W4TYR2</accession>
<dbReference type="Pfam" id="PF04114">
    <property type="entry name" value="Gaa1"/>
    <property type="match status" value="1"/>
</dbReference>
<name>A0A9W4TYR2_9ASCO</name>
<reference evidence="2" key="1">
    <citation type="submission" date="2022-12" db="EMBL/GenBank/DDBJ databases">
        <authorList>
            <person name="Brejova B."/>
        </authorList>
    </citation>
    <scope>NUCLEOTIDE SEQUENCE</scope>
</reference>